<keyword evidence="3" id="KW-1185">Reference proteome</keyword>
<evidence type="ECO:0000256" key="1">
    <source>
        <dbReference type="SAM" id="MobiDB-lite"/>
    </source>
</evidence>
<accession>A0A1U9KGK2</accession>
<evidence type="ECO:0000313" key="3">
    <source>
        <dbReference type="Proteomes" id="UP000188937"/>
    </source>
</evidence>
<dbReference type="RefSeq" id="WP_077812973.1">
    <property type="nucleotide sequence ID" value="NZ_CP014692.1"/>
</dbReference>
<feature type="region of interest" description="Disordered" evidence="1">
    <location>
        <begin position="121"/>
        <end position="150"/>
    </location>
</feature>
<gene>
    <name evidence="2" type="ORF">A0U92_09255</name>
</gene>
<sequence length="628" mass="67063">MRRLTLVALGAVCLSAALCGGGLFALSHIDLAGLATRKLAEATGRTVHIGSVHLSPGRWMTLDVDDLSIANIPNGSRPEMITLGHLHTQVRLMSLLHGPVETRDLVLTRFSGLFERTADRTPNWRFGPPARTDRKPEEQPEAKKETPPDWSWFPGVRQATIKDSEIIYRSANGHAYRTNLDTVTLSSASDSSPFEMNVAGGYNGTPVALAAHLGPLIILREAGKPYPAIMHASSGDLTLDLDGTMTDLFDFDGIDGKLSLRTPTSAPLLAIAGASPDSFHMVLNLEGHFTHKGDIWTMTQTSGLLRDNPIENANITFTEGKSGFPDTIAGNMTFARLDLNGLQSATQSNEKSGQHATDIPLFAPAHPDPLFDLKLSAGSVRYNDLVFSDASVAASQQPGRINVSSLQLNWMKASLHASGEVTAHPRGSSLHAMVDVSKADIDTFRRQAGLVPVPVRGALSFRVKASAEGVRTLNEASRNADIQAVVGMNSGLISKEVIGIASTNIGTLFGAMKGTTPVTCLLGALTMKRGEGNVVPLRIYTPAGSIVGEALFDLNRRWFELAFQSRTPGMLGLDIPIRVSGPFNSPSIGLAGWSARGRALLKDAQSVNTLPAEMTSFTPGRACLSALK</sequence>
<feature type="compositionally biased region" description="Basic and acidic residues" evidence="1">
    <location>
        <begin position="131"/>
        <end position="147"/>
    </location>
</feature>
<dbReference type="GO" id="GO:0005886">
    <property type="term" value="C:plasma membrane"/>
    <property type="evidence" value="ECO:0007669"/>
    <property type="project" value="TreeGrafter"/>
</dbReference>
<evidence type="ECO:0000313" key="2">
    <source>
        <dbReference type="EMBL" id="AQS84932.1"/>
    </source>
</evidence>
<dbReference type="InterPro" id="IPR052894">
    <property type="entry name" value="AsmA-related"/>
</dbReference>
<dbReference type="EMBL" id="CP014692">
    <property type="protein sequence ID" value="AQS84932.1"/>
    <property type="molecule type" value="Genomic_DNA"/>
</dbReference>
<name>A0A1U9KGK2_ACEAC</name>
<reference evidence="2 3" key="1">
    <citation type="submission" date="2016-03" db="EMBL/GenBank/DDBJ databases">
        <title>Acetic acid bacteria sequencing.</title>
        <authorList>
            <person name="Brandt J."/>
            <person name="Jakob F."/>
            <person name="Vogel R.F."/>
        </authorList>
    </citation>
    <scope>NUCLEOTIDE SEQUENCE [LARGE SCALE GENOMIC DNA]</scope>
    <source>
        <strain evidence="2 3">TMW2.1153</strain>
    </source>
</reference>
<proteinExistence type="predicted"/>
<dbReference type="PANTHER" id="PTHR30441">
    <property type="entry name" value="DUF748 DOMAIN-CONTAINING PROTEIN"/>
    <property type="match status" value="1"/>
</dbReference>
<dbReference type="OrthoDB" id="7245203at2"/>
<dbReference type="AlphaFoldDB" id="A0A1U9KGK2"/>
<dbReference type="GO" id="GO:0090313">
    <property type="term" value="P:regulation of protein targeting to membrane"/>
    <property type="evidence" value="ECO:0007669"/>
    <property type="project" value="TreeGrafter"/>
</dbReference>
<protein>
    <submittedName>
        <fullName evidence="2">Uncharacterized protein</fullName>
    </submittedName>
</protein>
<dbReference type="PANTHER" id="PTHR30441:SF8">
    <property type="entry name" value="DUF748 DOMAIN-CONTAINING PROTEIN"/>
    <property type="match status" value="1"/>
</dbReference>
<dbReference type="Proteomes" id="UP000188937">
    <property type="component" value="Chromosome"/>
</dbReference>
<dbReference type="KEGG" id="aace:A0U92_09255"/>
<dbReference type="STRING" id="435.A0U92_09255"/>
<organism evidence="2 3">
    <name type="scientific">Acetobacter aceti</name>
    <dbReference type="NCBI Taxonomy" id="435"/>
    <lineage>
        <taxon>Bacteria</taxon>
        <taxon>Pseudomonadati</taxon>
        <taxon>Pseudomonadota</taxon>
        <taxon>Alphaproteobacteria</taxon>
        <taxon>Acetobacterales</taxon>
        <taxon>Acetobacteraceae</taxon>
        <taxon>Acetobacter</taxon>
        <taxon>Acetobacter subgen. Acetobacter</taxon>
    </lineage>
</organism>